<dbReference type="PROSITE" id="PS50835">
    <property type="entry name" value="IG_LIKE"/>
    <property type="match status" value="1"/>
</dbReference>
<keyword evidence="1" id="KW-0472">Membrane</keyword>
<dbReference type="EMBL" id="VSRR010007015">
    <property type="protein sequence ID" value="MPC46037.1"/>
    <property type="molecule type" value="Genomic_DNA"/>
</dbReference>
<feature type="transmembrane region" description="Helical" evidence="1">
    <location>
        <begin position="145"/>
        <end position="166"/>
    </location>
</feature>
<dbReference type="SUPFAM" id="SSF48726">
    <property type="entry name" value="Immunoglobulin"/>
    <property type="match status" value="1"/>
</dbReference>
<gene>
    <name evidence="3" type="ORF">E2C01_039746</name>
</gene>
<reference evidence="3 4" key="1">
    <citation type="submission" date="2019-05" db="EMBL/GenBank/DDBJ databases">
        <title>Another draft genome of Portunus trituberculatus and its Hox gene families provides insights of decapod evolution.</title>
        <authorList>
            <person name="Jeong J.-H."/>
            <person name="Song I."/>
            <person name="Kim S."/>
            <person name="Choi T."/>
            <person name="Kim D."/>
            <person name="Ryu S."/>
            <person name="Kim W."/>
        </authorList>
    </citation>
    <scope>NUCLEOTIDE SEQUENCE [LARGE SCALE GENOMIC DNA]</scope>
    <source>
        <tissue evidence="3">Muscle</tissue>
    </source>
</reference>
<dbReference type="InterPro" id="IPR036179">
    <property type="entry name" value="Ig-like_dom_sf"/>
</dbReference>
<dbReference type="Pfam" id="PF13927">
    <property type="entry name" value="Ig_3"/>
    <property type="match status" value="1"/>
</dbReference>
<keyword evidence="4" id="KW-1185">Reference proteome</keyword>
<proteinExistence type="predicted"/>
<accession>A0A5B7FKS0</accession>
<keyword evidence="1" id="KW-0812">Transmembrane</keyword>
<dbReference type="PANTHER" id="PTHR23278:SF19">
    <property type="entry name" value="OBSCURIN"/>
    <property type="match status" value="1"/>
</dbReference>
<dbReference type="AlphaFoldDB" id="A0A5B7FKS0"/>
<dbReference type="Proteomes" id="UP000324222">
    <property type="component" value="Unassembled WGS sequence"/>
</dbReference>
<dbReference type="OrthoDB" id="6250964at2759"/>
<protein>
    <recommendedName>
        <fullName evidence="2">Ig-like domain-containing protein</fullName>
    </recommendedName>
</protein>
<evidence type="ECO:0000259" key="2">
    <source>
        <dbReference type="PROSITE" id="PS50835"/>
    </source>
</evidence>
<keyword evidence="1" id="KW-1133">Transmembrane helix</keyword>
<dbReference type="InterPro" id="IPR007110">
    <property type="entry name" value="Ig-like_dom"/>
</dbReference>
<evidence type="ECO:0000313" key="4">
    <source>
        <dbReference type="Proteomes" id="UP000324222"/>
    </source>
</evidence>
<comment type="caution">
    <text evidence="3">The sequence shown here is derived from an EMBL/GenBank/DDBJ whole genome shotgun (WGS) entry which is preliminary data.</text>
</comment>
<name>A0A5B7FKS0_PORTR</name>
<evidence type="ECO:0000256" key="1">
    <source>
        <dbReference type="SAM" id="Phobius"/>
    </source>
</evidence>
<evidence type="ECO:0000313" key="3">
    <source>
        <dbReference type="EMBL" id="MPC46037.1"/>
    </source>
</evidence>
<feature type="domain" description="Ig-like" evidence="2">
    <location>
        <begin position="12"/>
        <end position="109"/>
    </location>
</feature>
<dbReference type="Gene3D" id="2.60.40.10">
    <property type="entry name" value="Immunoglobulins"/>
    <property type="match status" value="1"/>
</dbReference>
<organism evidence="3 4">
    <name type="scientific">Portunus trituberculatus</name>
    <name type="common">Swimming crab</name>
    <name type="synonym">Neptunus trituberculatus</name>
    <dbReference type="NCBI Taxonomy" id="210409"/>
    <lineage>
        <taxon>Eukaryota</taxon>
        <taxon>Metazoa</taxon>
        <taxon>Ecdysozoa</taxon>
        <taxon>Arthropoda</taxon>
        <taxon>Crustacea</taxon>
        <taxon>Multicrustacea</taxon>
        <taxon>Malacostraca</taxon>
        <taxon>Eumalacostraca</taxon>
        <taxon>Eucarida</taxon>
        <taxon>Decapoda</taxon>
        <taxon>Pleocyemata</taxon>
        <taxon>Brachyura</taxon>
        <taxon>Eubrachyura</taxon>
        <taxon>Portunoidea</taxon>
        <taxon>Portunidae</taxon>
        <taxon>Portuninae</taxon>
        <taxon>Portunus</taxon>
    </lineage>
</organism>
<dbReference type="PANTHER" id="PTHR23278">
    <property type="entry name" value="SIDESTEP PROTEIN"/>
    <property type="match status" value="1"/>
</dbReference>
<feature type="transmembrane region" description="Helical" evidence="1">
    <location>
        <begin position="116"/>
        <end position="138"/>
    </location>
</feature>
<dbReference type="InterPro" id="IPR013783">
    <property type="entry name" value="Ig-like_fold"/>
</dbReference>
<sequence length="174" mass="18687">MVSSGLLGPLTEDSRLTLYCVATGGRPPPEVTWWRGSELLANRSLVLGEDGSLLSARHAGGTGLQVSVGVHHVRTELTIPALTRNHARANLTCRASNNNLTEPLHTTVSLDLYCELLPTFCVVLTCFYVVLTCYCVVLTCSCVVLTSYCVVLTCSCVVLTCSYVVLNCSCVVLT</sequence>